<dbReference type="OrthoDB" id="9814204at2"/>
<name>A0A328BLG1_9CAUL</name>
<dbReference type="EMBL" id="QFYS01000002">
    <property type="protein sequence ID" value="RAK67469.1"/>
    <property type="molecule type" value="Genomic_DNA"/>
</dbReference>
<sequence>MGDGLDRRRLLLVAGGSALAWGAKAQPTEGVASSPLATTPENQAATFRSQDQTRPVRAIRCGTNVRRLRPHARQLSRLSYPHAGATRSLDDYMTRRRTGGVLVLKGGEIALERYGMGNGPESHWTSFSTAKSMTSTLAGVALQDGAIRSLDDPAERYLPDLSGSAYEGVTVRNLLRMTSGVAWKEDYDPTGPSDVVRLGAAMEAGRPGGVLALMRSLPRAAPQGARFNYSTGESCVLGAIVAAATGRSLADYYGEKVWGPAGMEADGYWQLESKDGLELGGLGVSARLRDFGRFGQFVLEDGVVGGRRILPVGWRDLAGQPDIEATGFGKLQPGYPLGYGYQWWVLPRQVGSVHDGAFTAQGIFGQFVYVHPREQVVAVVWSAWRNAWEDDAELETYALLGAAVEALRT</sequence>
<dbReference type="AlphaFoldDB" id="A0A328BLG1"/>
<dbReference type="Gene3D" id="3.40.710.10">
    <property type="entry name" value="DD-peptidase/beta-lactamase superfamily"/>
    <property type="match status" value="1"/>
</dbReference>
<protein>
    <submittedName>
        <fullName evidence="2">Serine hydrolase</fullName>
    </submittedName>
</protein>
<dbReference type="InterPro" id="IPR012338">
    <property type="entry name" value="Beta-lactam/transpept-like"/>
</dbReference>
<evidence type="ECO:0000313" key="2">
    <source>
        <dbReference type="EMBL" id="RAK67469.1"/>
    </source>
</evidence>
<keyword evidence="2" id="KW-0378">Hydrolase</keyword>
<feature type="domain" description="Beta-lactamase-related" evidence="1">
    <location>
        <begin position="89"/>
        <end position="401"/>
    </location>
</feature>
<dbReference type="SUPFAM" id="SSF56601">
    <property type="entry name" value="beta-lactamase/transpeptidase-like"/>
    <property type="match status" value="1"/>
</dbReference>
<organism evidence="2 3">
    <name type="scientific">Phenylobacterium kunshanense</name>
    <dbReference type="NCBI Taxonomy" id="1445034"/>
    <lineage>
        <taxon>Bacteria</taxon>
        <taxon>Pseudomonadati</taxon>
        <taxon>Pseudomonadota</taxon>
        <taxon>Alphaproteobacteria</taxon>
        <taxon>Caulobacterales</taxon>
        <taxon>Caulobacteraceae</taxon>
        <taxon>Phenylobacterium</taxon>
    </lineage>
</organism>
<dbReference type="InterPro" id="IPR050789">
    <property type="entry name" value="Diverse_Enzym_Activities"/>
</dbReference>
<gene>
    <name evidence="2" type="ORF">DJ019_06030</name>
</gene>
<accession>A0A328BLG1</accession>
<reference evidence="2 3" key="1">
    <citation type="submission" date="2018-05" db="EMBL/GenBank/DDBJ databases">
        <authorList>
            <person name="Lanie J.A."/>
            <person name="Ng W.-L."/>
            <person name="Kazmierczak K.M."/>
            <person name="Andrzejewski T.M."/>
            <person name="Davidsen T.M."/>
            <person name="Wayne K.J."/>
            <person name="Tettelin H."/>
            <person name="Glass J.I."/>
            <person name="Rusch D."/>
            <person name="Podicherti R."/>
            <person name="Tsui H.-C.T."/>
            <person name="Winkler M.E."/>
        </authorList>
    </citation>
    <scope>NUCLEOTIDE SEQUENCE [LARGE SCALE GENOMIC DNA]</scope>
    <source>
        <strain evidence="2 3">BUT-10</strain>
    </source>
</reference>
<dbReference type="GO" id="GO:0016787">
    <property type="term" value="F:hydrolase activity"/>
    <property type="evidence" value="ECO:0007669"/>
    <property type="project" value="UniProtKB-KW"/>
</dbReference>
<dbReference type="Pfam" id="PF00144">
    <property type="entry name" value="Beta-lactamase"/>
    <property type="match status" value="1"/>
</dbReference>
<keyword evidence="3" id="KW-1185">Reference proteome</keyword>
<dbReference type="PANTHER" id="PTHR43283">
    <property type="entry name" value="BETA-LACTAMASE-RELATED"/>
    <property type="match status" value="1"/>
</dbReference>
<evidence type="ECO:0000259" key="1">
    <source>
        <dbReference type="Pfam" id="PF00144"/>
    </source>
</evidence>
<comment type="caution">
    <text evidence="2">The sequence shown here is derived from an EMBL/GenBank/DDBJ whole genome shotgun (WGS) entry which is preliminary data.</text>
</comment>
<dbReference type="RefSeq" id="WP_111275080.1">
    <property type="nucleotide sequence ID" value="NZ_QFYS01000002.1"/>
</dbReference>
<dbReference type="InterPro" id="IPR001466">
    <property type="entry name" value="Beta-lactam-related"/>
</dbReference>
<dbReference type="Proteomes" id="UP000249524">
    <property type="component" value="Unassembled WGS sequence"/>
</dbReference>
<evidence type="ECO:0000313" key="3">
    <source>
        <dbReference type="Proteomes" id="UP000249524"/>
    </source>
</evidence>
<proteinExistence type="predicted"/>
<dbReference type="PANTHER" id="PTHR43283:SF14">
    <property type="entry name" value="BLL8153 PROTEIN"/>
    <property type="match status" value="1"/>
</dbReference>